<dbReference type="PROSITE" id="PS51257">
    <property type="entry name" value="PROKAR_LIPOPROTEIN"/>
    <property type="match status" value="1"/>
</dbReference>
<keyword evidence="1" id="KW-0732">Signal</keyword>
<evidence type="ECO:0008006" key="4">
    <source>
        <dbReference type="Google" id="ProtNLM"/>
    </source>
</evidence>
<dbReference type="EMBL" id="JACHJQ010000001">
    <property type="protein sequence ID" value="MBB4904824.1"/>
    <property type="molecule type" value="Genomic_DNA"/>
</dbReference>
<sequence>MTRKPRRLVPFLVVAVLGLTACTNAVGGAPSGVEIGPLTTAEATASALTSFAESAATRYQGGLKASDGSAFTVDVTATSTSEVFGTITVDGLGATITVLDKTLYLKGAPEFWAAMAARFGVSSGDGTALGNRWVKLPTVLLGIEFADIFTPDVVSQAAGKATKGDGALPDKTTKVAEVEGLEVPVDGGKVYLAKDAPHGVVAIALDEIGSAENTKARDLQVAVSDVSANINKIYTDLANGATKDLGTAIDALTTITQGGNRFDACGAPSCTLIVDITNPSKKAVKVHLKADWTGDNAPLGSCEQTVGPVQPGAAATMSCAITTPEWGSFYQRANSVPGSHPYGAVWTALALADPPDAKPLEERATAKPADTKSGREGESGHAVYAISYADSVWKYGVASARYWRDQAKEQLRGCLGTTKSVCTASLVTTAENPVSAYALATQLVATYKQENGECPAGQWVSCPK</sequence>
<evidence type="ECO:0000256" key="1">
    <source>
        <dbReference type="SAM" id="SignalP"/>
    </source>
</evidence>
<gene>
    <name evidence="2" type="ORF">FHR82_001034</name>
</gene>
<evidence type="ECO:0000313" key="2">
    <source>
        <dbReference type="EMBL" id="MBB4904824.1"/>
    </source>
</evidence>
<protein>
    <recommendedName>
        <fullName evidence="4">Lipoprotein</fullName>
    </recommendedName>
</protein>
<comment type="caution">
    <text evidence="2">The sequence shown here is derived from an EMBL/GenBank/DDBJ whole genome shotgun (WGS) entry which is preliminary data.</text>
</comment>
<keyword evidence="3" id="KW-1185">Reference proteome</keyword>
<reference evidence="2 3" key="1">
    <citation type="submission" date="2020-08" db="EMBL/GenBank/DDBJ databases">
        <title>Genomic Encyclopedia of Type Strains, Phase III (KMG-III): the genomes of soil and plant-associated and newly described type strains.</title>
        <authorList>
            <person name="Whitman W."/>
        </authorList>
    </citation>
    <scope>NUCLEOTIDE SEQUENCE [LARGE SCALE GENOMIC DNA]</scope>
    <source>
        <strain evidence="2 3">CECT 8960</strain>
    </source>
</reference>
<feature type="signal peptide" evidence="1">
    <location>
        <begin position="1"/>
        <end position="25"/>
    </location>
</feature>
<organism evidence="2 3">
    <name type="scientific">Actinophytocola algeriensis</name>
    <dbReference type="NCBI Taxonomy" id="1768010"/>
    <lineage>
        <taxon>Bacteria</taxon>
        <taxon>Bacillati</taxon>
        <taxon>Actinomycetota</taxon>
        <taxon>Actinomycetes</taxon>
        <taxon>Pseudonocardiales</taxon>
        <taxon>Pseudonocardiaceae</taxon>
    </lineage>
</organism>
<accession>A0A7W7Q0P6</accession>
<dbReference type="RefSeq" id="WP_184809022.1">
    <property type="nucleotide sequence ID" value="NZ_JACHJQ010000001.1"/>
</dbReference>
<feature type="chain" id="PRO_5039391544" description="Lipoprotein" evidence="1">
    <location>
        <begin position="26"/>
        <end position="464"/>
    </location>
</feature>
<dbReference type="AlphaFoldDB" id="A0A7W7Q0P6"/>
<evidence type="ECO:0000313" key="3">
    <source>
        <dbReference type="Proteomes" id="UP000520767"/>
    </source>
</evidence>
<proteinExistence type="predicted"/>
<name>A0A7W7Q0P6_9PSEU</name>
<dbReference type="Proteomes" id="UP000520767">
    <property type="component" value="Unassembled WGS sequence"/>
</dbReference>